<gene>
    <name evidence="3" type="ORF">ACFFTU_19395</name>
</gene>
<evidence type="ECO:0000256" key="1">
    <source>
        <dbReference type="SAM" id="MobiDB-lite"/>
    </source>
</evidence>
<comment type="caution">
    <text evidence="3">The sequence shown here is derived from an EMBL/GenBank/DDBJ whole genome shotgun (WGS) entry which is preliminary data.</text>
</comment>
<name>A0ABV5PG78_STRCM</name>
<keyword evidence="4" id="KW-1185">Reference proteome</keyword>
<feature type="transmembrane region" description="Helical" evidence="2">
    <location>
        <begin position="53"/>
        <end position="82"/>
    </location>
</feature>
<dbReference type="EMBL" id="JBHMCR010000009">
    <property type="protein sequence ID" value="MFB9522114.1"/>
    <property type="molecule type" value="Genomic_DNA"/>
</dbReference>
<evidence type="ECO:0000313" key="4">
    <source>
        <dbReference type="Proteomes" id="UP001589718"/>
    </source>
</evidence>
<organism evidence="3 4">
    <name type="scientific">Streptomyces cremeus</name>
    <dbReference type="NCBI Taxonomy" id="66881"/>
    <lineage>
        <taxon>Bacteria</taxon>
        <taxon>Bacillati</taxon>
        <taxon>Actinomycetota</taxon>
        <taxon>Actinomycetes</taxon>
        <taxon>Kitasatosporales</taxon>
        <taxon>Streptomycetaceae</taxon>
        <taxon>Streptomyces</taxon>
    </lineage>
</organism>
<feature type="compositionally biased region" description="Basic and acidic residues" evidence="1">
    <location>
        <begin position="15"/>
        <end position="24"/>
    </location>
</feature>
<dbReference type="Proteomes" id="UP001589718">
    <property type="component" value="Unassembled WGS sequence"/>
</dbReference>
<feature type="transmembrane region" description="Helical" evidence="2">
    <location>
        <begin position="390"/>
        <end position="410"/>
    </location>
</feature>
<feature type="compositionally biased region" description="Basic and acidic residues" evidence="1">
    <location>
        <begin position="564"/>
        <end position="579"/>
    </location>
</feature>
<dbReference type="RefSeq" id="WP_345228860.1">
    <property type="nucleotide sequence ID" value="NZ_BAAAXE010000015.1"/>
</dbReference>
<keyword evidence="2" id="KW-0812">Transmembrane</keyword>
<feature type="transmembrane region" description="Helical" evidence="2">
    <location>
        <begin position="287"/>
        <end position="309"/>
    </location>
</feature>
<proteinExistence type="predicted"/>
<dbReference type="InterPro" id="IPR045931">
    <property type="entry name" value="DUF6350"/>
</dbReference>
<keyword evidence="2" id="KW-0472">Membrane</keyword>
<reference evidence="3 4" key="1">
    <citation type="submission" date="2024-09" db="EMBL/GenBank/DDBJ databases">
        <authorList>
            <person name="Sun Q."/>
            <person name="Mori K."/>
        </authorList>
    </citation>
    <scope>NUCLEOTIDE SEQUENCE [LARGE SCALE GENOMIC DNA]</scope>
    <source>
        <strain evidence="3 4">JCM 4362</strain>
    </source>
</reference>
<feature type="compositionally biased region" description="Low complexity" evidence="1">
    <location>
        <begin position="26"/>
        <end position="37"/>
    </location>
</feature>
<evidence type="ECO:0000313" key="3">
    <source>
        <dbReference type="EMBL" id="MFB9522114.1"/>
    </source>
</evidence>
<protein>
    <submittedName>
        <fullName evidence="3">DUF6350 family protein</fullName>
    </submittedName>
</protein>
<feature type="transmembrane region" description="Helical" evidence="2">
    <location>
        <begin position="196"/>
        <end position="215"/>
    </location>
</feature>
<sequence length="607" mass="60461">MNPNPVTEQPLPQAPHHEGPERTGHQGQQGQQGQGEQQEPRPRPTDAAKSPRAVWAACVVRGALAAGLGLGTFAVLAMVLWISSPYPDAGAGAALRVAAGLWLLAHGADLVRHDTLDAVAAPVGLTPLLCSVLPLWLAHRTARDACEEDGEDGATRSAASRWQAFGGVTLGYLLVGGLAAAHAAGGPLPATAGSTALHLPLVVGAATTAGVWRAYGRPRGPLPHWVPGGVRRALMRPRLTVAARAAGAGVAVLVGGGALLVGISLGWHAGLAQETFVRLAGEWSGRVGVLLLALALVPNAAVWGACYGLGAGFEAGAGATVAPLAAAGTGAVPPFPLLAALPGEGRGTALNWAAAGVPLAAAVVVAWMVVRVAAPVCAVREEAWGRRRTAGAVALAGGACGVLTAVLAAASGGPLGVGWLAEFGPVGWAAGLAAAGWVVLVGVPAALGMRAWRLRERAGWRRPPAVLPAADAAPTPAVVPAAVPTPAVVPAPAAGPIPAVVPTPATRHPGVSAQAASLHAPSGPQAPWPPAPEHAPPVRAVPSSAPPARAAYASEPPGTAVRSSPEHGSRHDSGARDVRWAALREGSGGIAAEVRDEGEEPPPAPGG</sequence>
<feature type="transmembrane region" description="Helical" evidence="2">
    <location>
        <begin position="164"/>
        <end position="184"/>
    </location>
</feature>
<feature type="transmembrane region" description="Helical" evidence="2">
    <location>
        <begin position="349"/>
        <end position="370"/>
    </location>
</feature>
<feature type="compositionally biased region" description="Low complexity" evidence="1">
    <location>
        <begin position="537"/>
        <end position="557"/>
    </location>
</feature>
<evidence type="ECO:0000256" key="2">
    <source>
        <dbReference type="SAM" id="Phobius"/>
    </source>
</evidence>
<accession>A0ABV5PG78</accession>
<feature type="region of interest" description="Disordered" evidence="1">
    <location>
        <begin position="505"/>
        <end position="607"/>
    </location>
</feature>
<feature type="transmembrane region" description="Helical" evidence="2">
    <location>
        <begin position="241"/>
        <end position="267"/>
    </location>
</feature>
<feature type="transmembrane region" description="Helical" evidence="2">
    <location>
        <begin position="430"/>
        <end position="452"/>
    </location>
</feature>
<feature type="transmembrane region" description="Helical" evidence="2">
    <location>
        <begin position="119"/>
        <end position="138"/>
    </location>
</feature>
<keyword evidence="2" id="KW-1133">Transmembrane helix</keyword>
<feature type="compositionally biased region" description="Pro residues" evidence="1">
    <location>
        <begin position="524"/>
        <end position="535"/>
    </location>
</feature>
<feature type="region of interest" description="Disordered" evidence="1">
    <location>
        <begin position="1"/>
        <end position="50"/>
    </location>
</feature>
<dbReference type="Pfam" id="PF19877">
    <property type="entry name" value="DUF6350"/>
    <property type="match status" value="1"/>
</dbReference>
<feature type="transmembrane region" description="Helical" evidence="2">
    <location>
        <begin position="321"/>
        <end position="343"/>
    </location>
</feature>